<dbReference type="Proteomes" id="UP001151760">
    <property type="component" value="Unassembled WGS sequence"/>
</dbReference>
<name>A0ABQ5BC02_9ASTR</name>
<sequence length="861" mass="97487">MLSCYSFSPIHSLEPLKDGWTVFLQEPSIPRISLKSLLSKGTARHQKPLSSLKKSETSSRKATKHYTKLENDIMTCFINAQLETDIKQKDKKKAKIIKAKHGMEKTKSNQGQRQVYQPQINQPPIFQAPHYQALVPPAPGMSKPDFDKYVKANDAVMQNMQNKCNSKRTDHQIQCNSNTASTSGLGSLPSNTIANPKGDVKAITTRSGVSYNGPQISSLLWKMKPDGPVVASKNETTLPILQGPTKGKAPVKSDLLASKFIGDFFFSESPFKLSFAERFCTCQIYTNVKKIINDKDKIIECDKDTGNKNCRRYYPKKKFPEKLGDPDLIIDSRSPSFTPFGGSDFLMEEIDEFLEHNDSIPPGIDGIYDSEGDTVYLEELLNPPDLELKDLPSHLEYAFLEGNDKLPVIIAKNLKDEDKTALIKVLKSHKHTIAWKISDIKGIDPQFCTHKILMEENAKPVVQHQGRVNPKIYEPEKEWVLCFVVGFLVISDPVDPLDKRRLPSPALYRTFAYVAAFWVLCNAPGARSKGAGCYAKIARWDFAAPRFDCRYRDKKGAKNLAADYLSRLENPHQSELEKKEITETFPLETLGMITFRGNDNAPWFADFANYHAGNFVIKGMSSQQKRKFFKDVKHYFWDDPFLFKICADQVIRRCVHGKEALDILEACHNRPTGGHHGANLGAKKVFDAGFFWPTFYKDAHDFVTRCDIFQRQGKISQRDEMPQNSIQVCEIFNIWGIDFMGPFPSSRGNKYILVAVDYLSKWVEAKALPTNDARVVCKFLKSLFARFGAPRAIISDRGTHFCNDQFAKVMLKYGVTHRLSTAYHPQTSVQVEVSNRGLKRILERTIGENRASWSDKLDDAL</sequence>
<dbReference type="PANTHER" id="PTHR47266">
    <property type="entry name" value="ENDONUCLEASE-RELATED"/>
    <property type="match status" value="1"/>
</dbReference>
<evidence type="ECO:0000259" key="2">
    <source>
        <dbReference type="PROSITE" id="PS50994"/>
    </source>
</evidence>
<proteinExistence type="predicted"/>
<evidence type="ECO:0000313" key="4">
    <source>
        <dbReference type="Proteomes" id="UP001151760"/>
    </source>
</evidence>
<dbReference type="PROSITE" id="PS50994">
    <property type="entry name" value="INTEGRASE"/>
    <property type="match status" value="1"/>
</dbReference>
<reference evidence="3" key="2">
    <citation type="submission" date="2022-01" db="EMBL/GenBank/DDBJ databases">
        <authorList>
            <person name="Yamashiro T."/>
            <person name="Shiraishi A."/>
            <person name="Satake H."/>
            <person name="Nakayama K."/>
        </authorList>
    </citation>
    <scope>NUCLEOTIDE SEQUENCE</scope>
</reference>
<dbReference type="Gene3D" id="1.10.340.70">
    <property type="match status" value="1"/>
</dbReference>
<dbReference type="SUPFAM" id="SSF53098">
    <property type="entry name" value="Ribonuclease H-like"/>
    <property type="match status" value="1"/>
</dbReference>
<keyword evidence="3" id="KW-0548">Nucleotidyltransferase</keyword>
<dbReference type="Gene3D" id="3.30.420.10">
    <property type="entry name" value="Ribonuclease H-like superfamily/Ribonuclease H"/>
    <property type="match status" value="1"/>
</dbReference>
<accession>A0ABQ5BC02</accession>
<dbReference type="EMBL" id="BQNB010013034">
    <property type="protein sequence ID" value="GJT11028.1"/>
    <property type="molecule type" value="Genomic_DNA"/>
</dbReference>
<gene>
    <name evidence="3" type="ORF">Tco_0858070</name>
</gene>
<feature type="domain" description="Integrase catalytic" evidence="2">
    <location>
        <begin position="718"/>
        <end position="861"/>
    </location>
</feature>
<keyword evidence="4" id="KW-1185">Reference proteome</keyword>
<protein>
    <submittedName>
        <fullName evidence="3">Reverse transcriptase domain-containing protein</fullName>
    </submittedName>
</protein>
<dbReference type="Pfam" id="PF00665">
    <property type="entry name" value="rve"/>
    <property type="match status" value="1"/>
</dbReference>
<keyword evidence="3" id="KW-0808">Transferase</keyword>
<dbReference type="InterPro" id="IPR012337">
    <property type="entry name" value="RNaseH-like_sf"/>
</dbReference>
<dbReference type="GO" id="GO:0003964">
    <property type="term" value="F:RNA-directed DNA polymerase activity"/>
    <property type="evidence" value="ECO:0007669"/>
    <property type="project" value="UniProtKB-KW"/>
</dbReference>
<dbReference type="InterPro" id="IPR041588">
    <property type="entry name" value="Integrase_H2C2"/>
</dbReference>
<organism evidence="3 4">
    <name type="scientific">Tanacetum coccineum</name>
    <dbReference type="NCBI Taxonomy" id="301880"/>
    <lineage>
        <taxon>Eukaryota</taxon>
        <taxon>Viridiplantae</taxon>
        <taxon>Streptophyta</taxon>
        <taxon>Embryophyta</taxon>
        <taxon>Tracheophyta</taxon>
        <taxon>Spermatophyta</taxon>
        <taxon>Magnoliopsida</taxon>
        <taxon>eudicotyledons</taxon>
        <taxon>Gunneridae</taxon>
        <taxon>Pentapetalae</taxon>
        <taxon>asterids</taxon>
        <taxon>campanulids</taxon>
        <taxon>Asterales</taxon>
        <taxon>Asteraceae</taxon>
        <taxon>Asteroideae</taxon>
        <taxon>Anthemideae</taxon>
        <taxon>Anthemidinae</taxon>
        <taxon>Tanacetum</taxon>
    </lineage>
</organism>
<dbReference type="InterPro" id="IPR036397">
    <property type="entry name" value="RNaseH_sf"/>
</dbReference>
<keyword evidence="3" id="KW-0695">RNA-directed DNA polymerase</keyword>
<feature type="region of interest" description="Disordered" evidence="1">
    <location>
        <begin position="43"/>
        <end position="63"/>
    </location>
</feature>
<evidence type="ECO:0000313" key="3">
    <source>
        <dbReference type="EMBL" id="GJT11028.1"/>
    </source>
</evidence>
<dbReference type="InterPro" id="IPR052160">
    <property type="entry name" value="Gypsy_RT_Integrase-like"/>
</dbReference>
<reference evidence="3" key="1">
    <citation type="journal article" date="2022" name="Int. J. Mol. Sci.">
        <title>Draft Genome of Tanacetum Coccineum: Genomic Comparison of Closely Related Tanacetum-Family Plants.</title>
        <authorList>
            <person name="Yamashiro T."/>
            <person name="Shiraishi A."/>
            <person name="Nakayama K."/>
            <person name="Satake H."/>
        </authorList>
    </citation>
    <scope>NUCLEOTIDE SEQUENCE</scope>
</reference>
<dbReference type="InterPro" id="IPR001584">
    <property type="entry name" value="Integrase_cat-core"/>
</dbReference>
<evidence type="ECO:0000256" key="1">
    <source>
        <dbReference type="SAM" id="MobiDB-lite"/>
    </source>
</evidence>
<dbReference type="Pfam" id="PF17921">
    <property type="entry name" value="Integrase_H2C2"/>
    <property type="match status" value="1"/>
</dbReference>
<comment type="caution">
    <text evidence="3">The sequence shown here is derived from an EMBL/GenBank/DDBJ whole genome shotgun (WGS) entry which is preliminary data.</text>
</comment>